<dbReference type="OrthoDB" id="9778896at2"/>
<organism evidence="1 2">
    <name type="scientific">Cellulophaga fucicola</name>
    <dbReference type="NCBI Taxonomy" id="76595"/>
    <lineage>
        <taxon>Bacteria</taxon>
        <taxon>Pseudomonadati</taxon>
        <taxon>Bacteroidota</taxon>
        <taxon>Flavobacteriia</taxon>
        <taxon>Flavobacteriales</taxon>
        <taxon>Flavobacteriaceae</taxon>
        <taxon>Cellulophaga</taxon>
    </lineage>
</organism>
<name>A0A1K1QWQ3_9FLAO</name>
<accession>A0A1K1QWQ3</accession>
<dbReference type="Gene3D" id="3.30.450.150">
    <property type="entry name" value="Haem-degrading domain"/>
    <property type="match status" value="1"/>
</dbReference>
<dbReference type="InterPro" id="IPR038084">
    <property type="entry name" value="PduO/GlcC-like_sf"/>
</dbReference>
<sequence length="181" mass="19548">MKRKLFDFKSHTSISKSVEKKKTLKYIQFLLLFLIFASTITKAQTITDITDKYALSAVLAAKEKAESMDVLVNIAVVDAGANLKAFIRMDNSFLGSIDVAIKKAKTSRYFNIDTGDLGKLTQPGGIIYNIELSNNGLVSFPGGVPITNKEGEIIGAIGVSGGTIEEDHKIASFGAKSILKN</sequence>
<dbReference type="InterPro" id="IPR005624">
    <property type="entry name" value="PduO/GlcC-like"/>
</dbReference>
<dbReference type="SUPFAM" id="SSF143744">
    <property type="entry name" value="GlcG-like"/>
    <property type="match status" value="1"/>
</dbReference>
<dbReference type="STRING" id="76595.SAMN05660313_03027"/>
<gene>
    <name evidence="1" type="ORF">SAMN05660313_03027</name>
</gene>
<evidence type="ECO:0000313" key="1">
    <source>
        <dbReference type="EMBL" id="SFW64059.1"/>
    </source>
</evidence>
<dbReference type="Pfam" id="PF03928">
    <property type="entry name" value="HbpS-like"/>
    <property type="match status" value="1"/>
</dbReference>
<dbReference type="RefSeq" id="WP_084639247.1">
    <property type="nucleotide sequence ID" value="NZ_FPIY01000005.1"/>
</dbReference>
<dbReference type="Proteomes" id="UP000183257">
    <property type="component" value="Unassembled WGS sequence"/>
</dbReference>
<proteinExistence type="predicted"/>
<dbReference type="EMBL" id="FPIY01000005">
    <property type="protein sequence ID" value="SFW64059.1"/>
    <property type="molecule type" value="Genomic_DNA"/>
</dbReference>
<dbReference type="PANTHER" id="PTHR34309">
    <property type="entry name" value="SLR1406 PROTEIN"/>
    <property type="match status" value="1"/>
</dbReference>
<keyword evidence="2" id="KW-1185">Reference proteome</keyword>
<dbReference type="AlphaFoldDB" id="A0A1K1QWQ3"/>
<evidence type="ECO:0000313" key="2">
    <source>
        <dbReference type="Proteomes" id="UP000183257"/>
    </source>
</evidence>
<reference evidence="2" key="1">
    <citation type="submission" date="2016-11" db="EMBL/GenBank/DDBJ databases">
        <authorList>
            <person name="Varghese N."/>
            <person name="Submissions S."/>
        </authorList>
    </citation>
    <scope>NUCLEOTIDE SEQUENCE [LARGE SCALE GENOMIC DNA]</scope>
    <source>
        <strain evidence="2">DSM 24786</strain>
    </source>
</reference>
<dbReference type="PANTHER" id="PTHR34309:SF1">
    <property type="entry name" value="PROTEIN GLCG"/>
    <property type="match status" value="1"/>
</dbReference>
<protein>
    <submittedName>
        <fullName evidence="1">Uncharacterized conserved protein GlcG, DUF336 family</fullName>
    </submittedName>
</protein>
<dbReference type="InterPro" id="IPR052517">
    <property type="entry name" value="GlcG_carb_metab_protein"/>
</dbReference>